<feature type="compositionally biased region" description="Pro residues" evidence="1">
    <location>
        <begin position="163"/>
        <end position="174"/>
    </location>
</feature>
<sequence length="1217" mass="135676">MMNVDHEDFSCNYPSSSTAFNHVQSPRVQGCVSSLLQQLFDWHRHPGKRIPSASSNCMSTPGHGSLPGVQADSISPHRRRSRLSSSGGGGGARHQGFIKDQCTDSNCIRRPAHKFLLQQNEEENHSCYGVTRPRNKMLLSRKQHLLSQSLTFSDDRNKLQEEAPPPPPPSPPPGVVTRLMGLKSLRAAGTTPTDVMHPPPQHQPCADLLDDENHLSTTQSSVTEKWQQPATRWKLDLDNLEEEEHQDAPFGPREDDHDHGSKLLVQQGNLGIFHEHSLIAEKSQPSSPFLLSSRSHLLSSPKILGSSEASILEFKTNLGNQTNTSDSTHHHPFTKIELPSQRSHDPYEAQNALQSTHRKKVDEKQKFSDRQQQINKVFSGVSNLQNDQSKKMTALEQQQMEQEQQKSPVKQVNTRWEEARPQCKLESEFDGWSLRFVRDLQTPATVVNGRPSLQPIGGPYGMIQQFKSRAMFKEENKETTGDQEKCMPTTLSNTYVHLGASQSHQLPNPGNAALDTKVIHGGVLNSGKLLSNKKHRIKREWSDEEGDSCLESQSLHVRRSIVWHSCKSIEAAAAAASAASAPTLDKHSRFQPSGRKNKIKIRRPDGTVKMTKTTCCDLELLVPGDNIAGNLTGDDAVRESELTAASVPRERLLSNSQTHLLMNPQLNAGKKTSLFHATTGRSVNEIVFPELPWDETHLKRRSKEDDSMIRSENSTSTTPGMMCNDWIPKTFAEDFPVPGGSPKSSLQNLQRHDHDKKDLSSPSSSSSSSIRQGHSSLCQFFVSETEVTSLNQIWGSKLLSLPENDDNIVRHDFSTNSSSTAFHGCSFPDHNNNQENLKITLDVGWSEDPMKTTPIFVKKILDNTEVPSLTRLDKEDIDAKLQHALMEECGHPSPVSILKSPFLDESPTTSEESISESEQSLDGIVEDGYNTASTKPSLLLDKEALQGVAETAGTSGGGRPFLVVLSESNQVRQALLDISSFWSSNTMMPASNSLVDSEQEEMSYIQEVLNASKFLSNPMQTCFCPGVCLVNPFLFEQLELQRSTTISLQDKDMDDDDDDDDNATELLQQSSTSSSREENSVKKNPLCQGSLWQRGDRKLLFDSVSEIILDVFCDLQFACTDDVVSAASKKLQLDRKSGGKLVTEVYGKICERRNFATNALQSLVDRDMRVHGCRWFKLSREVEELGVEIEHTIFKVMFDELISDLFQDSKSIHEFYL</sequence>
<evidence type="ECO:0000256" key="1">
    <source>
        <dbReference type="SAM" id="MobiDB-lite"/>
    </source>
</evidence>
<evidence type="ECO:0000259" key="2">
    <source>
        <dbReference type="Pfam" id="PF14309"/>
    </source>
</evidence>
<feature type="domain" description="DUF4378" evidence="2">
    <location>
        <begin position="1001"/>
        <end position="1200"/>
    </location>
</feature>
<feature type="region of interest" description="Disordered" evidence="1">
    <location>
        <begin position="898"/>
        <end position="921"/>
    </location>
</feature>
<dbReference type="InterPro" id="IPR025486">
    <property type="entry name" value="DUF4378"/>
</dbReference>
<accession>A0ABP1AM29</accession>
<evidence type="ECO:0000313" key="4">
    <source>
        <dbReference type="Proteomes" id="UP001497522"/>
    </source>
</evidence>
<feature type="compositionally biased region" description="Basic and acidic residues" evidence="1">
    <location>
        <begin position="698"/>
        <end position="709"/>
    </location>
</feature>
<name>A0ABP1AM29_9BRYO</name>
<dbReference type="Pfam" id="PF14309">
    <property type="entry name" value="DUF4378"/>
    <property type="match status" value="1"/>
</dbReference>
<organism evidence="3 4">
    <name type="scientific">Sphagnum jensenii</name>
    <dbReference type="NCBI Taxonomy" id="128206"/>
    <lineage>
        <taxon>Eukaryota</taxon>
        <taxon>Viridiplantae</taxon>
        <taxon>Streptophyta</taxon>
        <taxon>Embryophyta</taxon>
        <taxon>Bryophyta</taxon>
        <taxon>Sphagnophytina</taxon>
        <taxon>Sphagnopsida</taxon>
        <taxon>Sphagnales</taxon>
        <taxon>Sphagnaceae</taxon>
        <taxon>Sphagnum</taxon>
    </lineage>
</organism>
<reference evidence="3" key="1">
    <citation type="submission" date="2024-03" db="EMBL/GenBank/DDBJ databases">
        <authorList>
            <consortium name="ELIXIR-Norway"/>
            <consortium name="Elixir Norway"/>
        </authorList>
    </citation>
    <scope>NUCLEOTIDE SEQUENCE</scope>
</reference>
<protein>
    <recommendedName>
        <fullName evidence="2">DUF4378 domain-containing protein</fullName>
    </recommendedName>
</protein>
<feature type="compositionally biased region" description="Basic and acidic residues" evidence="1">
    <location>
        <begin position="750"/>
        <end position="759"/>
    </location>
</feature>
<keyword evidence="4" id="KW-1185">Reference proteome</keyword>
<feature type="compositionally biased region" description="Low complexity" evidence="1">
    <location>
        <begin position="1064"/>
        <end position="1074"/>
    </location>
</feature>
<feature type="compositionally biased region" description="Polar residues" evidence="1">
    <location>
        <begin position="710"/>
        <end position="719"/>
    </location>
</feature>
<evidence type="ECO:0000313" key="3">
    <source>
        <dbReference type="EMBL" id="CAK9863563.1"/>
    </source>
</evidence>
<feature type="region of interest" description="Disordered" evidence="1">
    <location>
        <begin position="1046"/>
        <end position="1082"/>
    </location>
</feature>
<feature type="region of interest" description="Disordered" evidence="1">
    <location>
        <begin position="51"/>
        <end position="97"/>
    </location>
</feature>
<gene>
    <name evidence="3" type="ORF">CSSPJE1EN2_LOCUS6558</name>
</gene>
<dbReference type="Proteomes" id="UP001497522">
    <property type="component" value="Chromosome 13"/>
</dbReference>
<dbReference type="PANTHER" id="PTHR21726:SF61">
    <property type="entry name" value="DNAA INITIATOR-ASSOCIATING PROTEIN"/>
    <property type="match status" value="1"/>
</dbReference>
<feature type="region of interest" description="Disordered" evidence="1">
    <location>
        <begin position="157"/>
        <end position="177"/>
    </location>
</feature>
<feature type="compositionally biased region" description="Low complexity" evidence="1">
    <location>
        <begin position="760"/>
        <end position="771"/>
    </location>
</feature>
<feature type="compositionally biased region" description="Low complexity" evidence="1">
    <location>
        <begin position="905"/>
        <end position="918"/>
    </location>
</feature>
<proteinExistence type="predicted"/>
<feature type="compositionally biased region" description="Acidic residues" evidence="1">
    <location>
        <begin position="1052"/>
        <end position="1063"/>
    </location>
</feature>
<feature type="region of interest" description="Disordered" evidence="1">
    <location>
        <begin position="698"/>
        <end position="771"/>
    </location>
</feature>
<dbReference type="PANTHER" id="PTHR21726">
    <property type="entry name" value="PHOSPHATIDYLINOSITOL N-ACETYLGLUCOSAMINYLTRANSFERASE SUBUNIT P DOWN SYNDROME CRITICAL REGION PROTEIN 5 -RELATED"/>
    <property type="match status" value="1"/>
</dbReference>
<dbReference type="EMBL" id="OZ023714">
    <property type="protein sequence ID" value="CAK9863563.1"/>
    <property type="molecule type" value="Genomic_DNA"/>
</dbReference>